<protein>
    <submittedName>
        <fullName evidence="1">Uncharacterized protein</fullName>
    </submittedName>
</protein>
<evidence type="ECO:0000313" key="2">
    <source>
        <dbReference type="Proteomes" id="UP001163324"/>
    </source>
</evidence>
<keyword evidence="2" id="KW-1185">Reference proteome</keyword>
<organism evidence="1 2">
    <name type="scientific">Trichothecium roseum</name>
    <dbReference type="NCBI Taxonomy" id="47278"/>
    <lineage>
        <taxon>Eukaryota</taxon>
        <taxon>Fungi</taxon>
        <taxon>Dikarya</taxon>
        <taxon>Ascomycota</taxon>
        <taxon>Pezizomycotina</taxon>
        <taxon>Sordariomycetes</taxon>
        <taxon>Hypocreomycetidae</taxon>
        <taxon>Hypocreales</taxon>
        <taxon>Hypocreales incertae sedis</taxon>
        <taxon>Trichothecium</taxon>
    </lineage>
</organism>
<comment type="caution">
    <text evidence="1">The sequence shown here is derived from an EMBL/GenBank/DDBJ whole genome shotgun (WGS) entry which is preliminary data.</text>
</comment>
<gene>
    <name evidence="1" type="ORF">N3K66_008485</name>
</gene>
<sequence length="385" mass="42124">MSDLRQACDRCHGKKLRCPKLPGSRVCTRCAKAGVPCVFSPPTRPAQPAHQMMSNYVVLPAAPTPAQQGLGDFGSDEAAMDWSSFVNFDRVPDASPLPPPPPPPPPQTRVECTQDCRFTSALLTAGLTPPEDTVSGSTSQHGSSAGNNSLTAQLSEMMITLDGLLAKMPGQGVRHMSTQQGHEWIALMRSKVDLEKVMEEVLQNTQRLVTVYPAVIEHVAREAEPEPDCAIPDCVHRAVAESYALPRVDAALLQLLLACHSRQLDVFGSVVEHGLMCGQMGAHIPREDRKLDVPEIRVGSFVAPRLTAASMLLSMVIELLMDMEGRSRDLSDLVTRSLGDRAGERELKQVKVFTLQCEVVLDRTADMVGQMRRFKEEMIKIGVIR</sequence>
<dbReference type="EMBL" id="CM047948">
    <property type="protein sequence ID" value="KAI9896313.1"/>
    <property type="molecule type" value="Genomic_DNA"/>
</dbReference>
<name>A0ACC0UQC6_9HYPO</name>
<dbReference type="Proteomes" id="UP001163324">
    <property type="component" value="Chromosome 9"/>
</dbReference>
<proteinExistence type="predicted"/>
<evidence type="ECO:0000313" key="1">
    <source>
        <dbReference type="EMBL" id="KAI9896313.1"/>
    </source>
</evidence>
<reference evidence="1" key="1">
    <citation type="submission" date="2022-10" db="EMBL/GenBank/DDBJ databases">
        <title>Complete Genome of Trichothecium roseum strain YXFP-22015, a Plant Pathogen Isolated from Citrus.</title>
        <authorList>
            <person name="Wang Y."/>
            <person name="Zhu L."/>
        </authorList>
    </citation>
    <scope>NUCLEOTIDE SEQUENCE</scope>
    <source>
        <strain evidence="1">YXFP-22015</strain>
    </source>
</reference>
<accession>A0ACC0UQC6</accession>